<evidence type="ECO:0000256" key="5">
    <source>
        <dbReference type="ARBA" id="ARBA00022801"/>
    </source>
</evidence>
<evidence type="ECO:0000256" key="9">
    <source>
        <dbReference type="ARBA" id="ARBA00023235"/>
    </source>
</evidence>
<dbReference type="FunFam" id="3.40.50.300:FF:000076">
    <property type="entry name" value="Replicative DNA helicase"/>
    <property type="match status" value="1"/>
</dbReference>
<dbReference type="FunFam" id="1.10.860.10:FF:000001">
    <property type="entry name" value="Replicative DNA helicase"/>
    <property type="match status" value="1"/>
</dbReference>
<dbReference type="GO" id="GO:0043139">
    <property type="term" value="F:5'-3' DNA helicase activity"/>
    <property type="evidence" value="ECO:0007669"/>
    <property type="project" value="UniProtKB-EC"/>
</dbReference>
<keyword evidence="3 12" id="KW-0235">DNA replication</keyword>
<evidence type="ECO:0000256" key="8">
    <source>
        <dbReference type="ARBA" id="ARBA00023125"/>
    </source>
</evidence>
<keyword evidence="2 12" id="KW-0639">Primosome</keyword>
<evidence type="ECO:0000256" key="10">
    <source>
        <dbReference type="ARBA" id="ARBA00048954"/>
    </source>
</evidence>
<dbReference type="GO" id="GO:0042802">
    <property type="term" value="F:identical protein binding"/>
    <property type="evidence" value="ECO:0007669"/>
    <property type="project" value="UniProtKB-ARBA"/>
</dbReference>
<accession>A0A8S0VVM0</accession>
<keyword evidence="5 12" id="KW-0378">Hydrolase</keyword>
<name>A0A8S0VVM0_9FIRM</name>
<keyword evidence="16" id="KW-1185">Reference proteome</keyword>
<dbReference type="GO" id="GO:1990077">
    <property type="term" value="C:primosome complex"/>
    <property type="evidence" value="ECO:0007669"/>
    <property type="project" value="UniProtKB-UniRule"/>
</dbReference>
<reference evidence="15" key="1">
    <citation type="submission" date="2014-11" db="EMBL/GenBank/DDBJ databases">
        <authorList>
            <person name="Hornung B.V."/>
        </authorList>
    </citation>
    <scope>NUCLEOTIDE SEQUENCE</scope>
    <source>
        <strain evidence="15">INE</strain>
    </source>
</reference>
<evidence type="ECO:0000256" key="2">
    <source>
        <dbReference type="ARBA" id="ARBA00022515"/>
    </source>
</evidence>
<keyword evidence="9" id="KW-0413">Isomerase</keyword>
<dbReference type="InterPro" id="IPR016136">
    <property type="entry name" value="DNA_helicase_N/primase_C"/>
</dbReference>
<evidence type="ECO:0000256" key="12">
    <source>
        <dbReference type="RuleBase" id="RU362085"/>
    </source>
</evidence>
<dbReference type="NCBIfam" id="NF004384">
    <property type="entry name" value="PRK05748.1"/>
    <property type="match status" value="1"/>
</dbReference>
<dbReference type="Pfam" id="PF00772">
    <property type="entry name" value="DnaB"/>
    <property type="match status" value="1"/>
</dbReference>
<evidence type="ECO:0000313" key="16">
    <source>
        <dbReference type="Proteomes" id="UP001071230"/>
    </source>
</evidence>
<dbReference type="GO" id="GO:0006269">
    <property type="term" value="P:DNA replication, synthesis of primer"/>
    <property type="evidence" value="ECO:0007669"/>
    <property type="project" value="UniProtKB-UniRule"/>
</dbReference>
<evidence type="ECO:0000256" key="4">
    <source>
        <dbReference type="ARBA" id="ARBA00022741"/>
    </source>
</evidence>
<dbReference type="Proteomes" id="UP000836597">
    <property type="component" value="Chromosome"/>
</dbReference>
<dbReference type="NCBIfam" id="TIGR00665">
    <property type="entry name" value="DnaB"/>
    <property type="match status" value="1"/>
</dbReference>
<proteinExistence type="inferred from homology"/>
<evidence type="ECO:0000256" key="3">
    <source>
        <dbReference type="ARBA" id="ARBA00022705"/>
    </source>
</evidence>
<dbReference type="GO" id="GO:0005829">
    <property type="term" value="C:cytosol"/>
    <property type="evidence" value="ECO:0007669"/>
    <property type="project" value="TreeGrafter"/>
</dbReference>
<reference evidence="14" key="2">
    <citation type="submission" date="2020-01" db="EMBL/GenBank/DDBJ databases">
        <authorList>
            <person name="Hornung B."/>
        </authorList>
    </citation>
    <scope>NUCLEOTIDE SEQUENCE</scope>
    <source>
        <strain evidence="14">PacBioINE</strain>
    </source>
</reference>
<gene>
    <name evidence="14" type="ORF">DEACI_0411</name>
    <name evidence="15" type="ORF">DEACI_1812</name>
</gene>
<dbReference type="PANTHER" id="PTHR30153:SF2">
    <property type="entry name" value="REPLICATIVE DNA HELICASE"/>
    <property type="match status" value="1"/>
</dbReference>
<dbReference type="PANTHER" id="PTHR30153">
    <property type="entry name" value="REPLICATIVE DNA HELICASE DNAB"/>
    <property type="match status" value="1"/>
</dbReference>
<comment type="function">
    <text evidence="12">The main replicative DNA helicase, it participates in initiation and elongation during chromosome replication. Travels ahead of the DNA replisome, separating dsDNA into templates for DNA synthesis. A processive ATP-dependent 5'-3' DNA helicase it has DNA-dependent ATPase activity.</text>
</comment>
<evidence type="ECO:0000256" key="1">
    <source>
        <dbReference type="ARBA" id="ARBA00008428"/>
    </source>
</evidence>
<dbReference type="InterPro" id="IPR036185">
    <property type="entry name" value="DNA_heli_DnaB-like_N_sf"/>
</dbReference>
<evidence type="ECO:0000313" key="15">
    <source>
        <dbReference type="EMBL" id="CEJ07349.1"/>
    </source>
</evidence>
<dbReference type="SUPFAM" id="SSF48024">
    <property type="entry name" value="N-terminal domain of DnaB helicase"/>
    <property type="match status" value="1"/>
</dbReference>
<evidence type="ECO:0000256" key="6">
    <source>
        <dbReference type="ARBA" id="ARBA00022806"/>
    </source>
</evidence>
<dbReference type="Proteomes" id="UP001071230">
    <property type="component" value="Unassembled WGS sequence"/>
</dbReference>
<dbReference type="GO" id="GO:0003677">
    <property type="term" value="F:DNA binding"/>
    <property type="evidence" value="ECO:0007669"/>
    <property type="project" value="UniProtKB-UniRule"/>
</dbReference>
<keyword evidence="8 12" id="KW-0238">DNA-binding</keyword>
<dbReference type="KEGG" id="aacx:DEACI_0411"/>
<keyword evidence="6 12" id="KW-0347">Helicase</keyword>
<sequence>MELMKVPPHNLEAEQSVLGALMLDPGAAGSVFEILQPEDFYRDSHRLIFAAIRELFDKGDPIDLVTVTETLRSQEHLSLVGGMAAVAEVARSLPSSAGVEYYSRVVSEKSLLRQLIKASGQIVERGYQPGEEVQTLLAEAEKMILDLSMRRGKEGFVSIRTVLLETFEKIEYLYSNKGNLTGVPTFFRQLDHLTSGWQASDLIIIAARPSMGKTALVLNMAQNAAVRAKMPVALFSLEMSKEQLVQRMLCSEAMVDQQRVRTGELVDTDWPKLTRAVGPLSEAPIWIDDTVGISLTELRSKARRLKMENGLSMLIIDYLQLMTLGRKAESRQQEVAQISRGLKGIARELKVPVLALSQLNRGVEQRQDKRPIMSDLLESGAIEADADVISFIYRDEYYHPDSEKKGIAEIILAKHRNGPVGTVELGYLKEFTKFVNLDRQHMTNQQGVADAEAQHF</sequence>
<evidence type="ECO:0000256" key="11">
    <source>
        <dbReference type="NCBIfam" id="TIGR00665"/>
    </source>
</evidence>
<dbReference type="AlphaFoldDB" id="A0A8S0VVM0"/>
<evidence type="ECO:0000259" key="13">
    <source>
        <dbReference type="PROSITE" id="PS51199"/>
    </source>
</evidence>
<dbReference type="InterPro" id="IPR007693">
    <property type="entry name" value="DNA_helicase_DnaB-like_N"/>
</dbReference>
<dbReference type="EMBL" id="LR746496">
    <property type="protein sequence ID" value="CAA7599783.1"/>
    <property type="molecule type" value="Genomic_DNA"/>
</dbReference>
<dbReference type="Pfam" id="PF03796">
    <property type="entry name" value="DnaB_C"/>
    <property type="match status" value="1"/>
</dbReference>
<dbReference type="InterPro" id="IPR007692">
    <property type="entry name" value="DNA_helicase_DnaB"/>
</dbReference>
<dbReference type="InterPro" id="IPR027417">
    <property type="entry name" value="P-loop_NTPase"/>
</dbReference>
<dbReference type="EC" id="5.6.2.3" evidence="11 12"/>
<keyword evidence="4 12" id="KW-0547">Nucleotide-binding</keyword>
<dbReference type="RefSeq" id="WP_240983547.1">
    <property type="nucleotide sequence ID" value="NZ_CDGJ01000052.1"/>
</dbReference>
<protein>
    <recommendedName>
        <fullName evidence="11 12">Replicative DNA helicase</fullName>
        <ecNumber evidence="11 12">5.6.2.3</ecNumber>
    </recommendedName>
</protein>
<dbReference type="EMBL" id="CDGJ01000052">
    <property type="protein sequence ID" value="CEJ07349.1"/>
    <property type="molecule type" value="Genomic_DNA"/>
</dbReference>
<dbReference type="SUPFAM" id="SSF52540">
    <property type="entry name" value="P-loop containing nucleoside triphosphate hydrolases"/>
    <property type="match status" value="1"/>
</dbReference>
<evidence type="ECO:0000313" key="14">
    <source>
        <dbReference type="EMBL" id="CAA7599783.1"/>
    </source>
</evidence>
<comment type="catalytic activity">
    <reaction evidence="10 12">
        <text>ATP + H2O = ADP + phosphate + H(+)</text>
        <dbReference type="Rhea" id="RHEA:13065"/>
        <dbReference type="ChEBI" id="CHEBI:15377"/>
        <dbReference type="ChEBI" id="CHEBI:15378"/>
        <dbReference type="ChEBI" id="CHEBI:30616"/>
        <dbReference type="ChEBI" id="CHEBI:43474"/>
        <dbReference type="ChEBI" id="CHEBI:456216"/>
        <dbReference type="EC" id="5.6.2.3"/>
    </reaction>
</comment>
<dbReference type="InterPro" id="IPR007694">
    <property type="entry name" value="DNA_helicase_DnaB-like_C"/>
</dbReference>
<keyword evidence="7 12" id="KW-0067">ATP-binding</keyword>
<evidence type="ECO:0000256" key="7">
    <source>
        <dbReference type="ARBA" id="ARBA00022840"/>
    </source>
</evidence>
<dbReference type="GO" id="GO:0005524">
    <property type="term" value="F:ATP binding"/>
    <property type="evidence" value="ECO:0007669"/>
    <property type="project" value="UniProtKB-UniRule"/>
</dbReference>
<comment type="similarity">
    <text evidence="1 12">Belongs to the helicase family. DnaB subfamily.</text>
</comment>
<organism evidence="14">
    <name type="scientific">Acididesulfobacillus acetoxydans</name>
    <dbReference type="NCBI Taxonomy" id="1561005"/>
    <lineage>
        <taxon>Bacteria</taxon>
        <taxon>Bacillati</taxon>
        <taxon>Bacillota</taxon>
        <taxon>Clostridia</taxon>
        <taxon>Eubacteriales</taxon>
        <taxon>Peptococcaceae</taxon>
        <taxon>Acididesulfobacillus</taxon>
    </lineage>
</organism>
<dbReference type="CDD" id="cd00984">
    <property type="entry name" value="DnaB_C"/>
    <property type="match status" value="1"/>
</dbReference>
<feature type="domain" description="SF4 helicase" evidence="13">
    <location>
        <begin position="176"/>
        <end position="441"/>
    </location>
</feature>
<dbReference type="PROSITE" id="PS51199">
    <property type="entry name" value="SF4_HELICASE"/>
    <property type="match status" value="1"/>
</dbReference>
<dbReference type="GO" id="GO:0016787">
    <property type="term" value="F:hydrolase activity"/>
    <property type="evidence" value="ECO:0007669"/>
    <property type="project" value="UniProtKB-KW"/>
</dbReference>
<dbReference type="Gene3D" id="1.10.860.10">
    <property type="entry name" value="DNAb Helicase, Chain A"/>
    <property type="match status" value="1"/>
</dbReference>
<dbReference type="Gene3D" id="3.40.50.300">
    <property type="entry name" value="P-loop containing nucleotide triphosphate hydrolases"/>
    <property type="match status" value="1"/>
</dbReference>